<keyword evidence="3" id="KW-1185">Reference proteome</keyword>
<reference evidence="2" key="2">
    <citation type="submission" date="2023-02" db="EMBL/GenBank/DDBJ databases">
        <authorList>
            <consortium name="DOE Joint Genome Institute"/>
            <person name="Mondo S.J."/>
            <person name="Chang Y."/>
            <person name="Wang Y."/>
            <person name="Ahrendt S."/>
            <person name="Andreopoulos W."/>
            <person name="Barry K."/>
            <person name="Beard J."/>
            <person name="Benny G.L."/>
            <person name="Blankenship S."/>
            <person name="Bonito G."/>
            <person name="Cuomo C."/>
            <person name="Desiro A."/>
            <person name="Gervers K.A."/>
            <person name="Hundley H."/>
            <person name="Kuo A."/>
            <person name="LaButti K."/>
            <person name="Lang B.F."/>
            <person name="Lipzen A."/>
            <person name="O'Donnell K."/>
            <person name="Pangilinan J."/>
            <person name="Reynolds N."/>
            <person name="Sandor L."/>
            <person name="Smith M.W."/>
            <person name="Tsang A."/>
            <person name="Grigoriev I.V."/>
            <person name="Stajich J.E."/>
            <person name="Spatafora J.W."/>
        </authorList>
    </citation>
    <scope>NUCLEOTIDE SEQUENCE</scope>
    <source>
        <strain evidence="2">RSA 2281</strain>
    </source>
</reference>
<organism evidence="2 3">
    <name type="scientific">Phascolomyces articulosus</name>
    <dbReference type="NCBI Taxonomy" id="60185"/>
    <lineage>
        <taxon>Eukaryota</taxon>
        <taxon>Fungi</taxon>
        <taxon>Fungi incertae sedis</taxon>
        <taxon>Mucoromycota</taxon>
        <taxon>Mucoromycotina</taxon>
        <taxon>Mucoromycetes</taxon>
        <taxon>Mucorales</taxon>
        <taxon>Lichtheimiaceae</taxon>
        <taxon>Phascolomyces</taxon>
    </lineage>
</organism>
<sequence length="227" mass="25238">MLYYEKKMKERDPEVDSAILHIAEINDKQNNDDIQYMGGAKAIIITPTRTITAESNNAIDSSSYNYYTSESCNILKNNKNNSNIKEPQQDVIGDDKEMNCCCCCFYDSRHNNHLNIPFEKWCFILGFLCPLVWFIGSSDCCGCRDSVGQDVLLWKKRCRIAATLALTIVIVTVAVVMIVNPSMFGLRSGNPGTQTSSSSDNAIRPGVPLNGTNVWGDTIAGVRPTFE</sequence>
<feature type="transmembrane region" description="Helical" evidence="1">
    <location>
        <begin position="160"/>
        <end position="179"/>
    </location>
</feature>
<gene>
    <name evidence="2" type="ORF">BDA99DRAFT_567321</name>
</gene>
<proteinExistence type="predicted"/>
<dbReference type="EMBL" id="JAIXMP010000001">
    <property type="protein sequence ID" value="KAI9278634.1"/>
    <property type="molecule type" value="Genomic_DNA"/>
</dbReference>
<keyword evidence="1" id="KW-1133">Transmembrane helix</keyword>
<keyword evidence="1" id="KW-0812">Transmembrane</keyword>
<keyword evidence="1" id="KW-0472">Membrane</keyword>
<evidence type="ECO:0000313" key="2">
    <source>
        <dbReference type="EMBL" id="KAI9278634.1"/>
    </source>
</evidence>
<evidence type="ECO:0000313" key="3">
    <source>
        <dbReference type="Proteomes" id="UP001209540"/>
    </source>
</evidence>
<dbReference type="Proteomes" id="UP001209540">
    <property type="component" value="Unassembled WGS sequence"/>
</dbReference>
<name>A0AAD5KQP2_9FUNG</name>
<reference evidence="2" key="1">
    <citation type="journal article" date="2022" name="IScience">
        <title>Evolution of zygomycete secretomes and the origins of terrestrial fungal ecologies.</title>
        <authorList>
            <person name="Chang Y."/>
            <person name="Wang Y."/>
            <person name="Mondo S."/>
            <person name="Ahrendt S."/>
            <person name="Andreopoulos W."/>
            <person name="Barry K."/>
            <person name="Beard J."/>
            <person name="Benny G.L."/>
            <person name="Blankenship S."/>
            <person name="Bonito G."/>
            <person name="Cuomo C."/>
            <person name="Desiro A."/>
            <person name="Gervers K.A."/>
            <person name="Hundley H."/>
            <person name="Kuo A."/>
            <person name="LaButti K."/>
            <person name="Lang B.F."/>
            <person name="Lipzen A."/>
            <person name="O'Donnell K."/>
            <person name="Pangilinan J."/>
            <person name="Reynolds N."/>
            <person name="Sandor L."/>
            <person name="Smith M.E."/>
            <person name="Tsang A."/>
            <person name="Grigoriev I.V."/>
            <person name="Stajich J.E."/>
            <person name="Spatafora J.W."/>
        </authorList>
    </citation>
    <scope>NUCLEOTIDE SEQUENCE</scope>
    <source>
        <strain evidence="2">RSA 2281</strain>
    </source>
</reference>
<evidence type="ECO:0000256" key="1">
    <source>
        <dbReference type="SAM" id="Phobius"/>
    </source>
</evidence>
<comment type="caution">
    <text evidence="2">The sequence shown here is derived from an EMBL/GenBank/DDBJ whole genome shotgun (WGS) entry which is preliminary data.</text>
</comment>
<protein>
    <submittedName>
        <fullName evidence="2">Uncharacterized protein</fullName>
    </submittedName>
</protein>
<dbReference type="AlphaFoldDB" id="A0AAD5KQP2"/>
<accession>A0AAD5KQP2</accession>